<dbReference type="EMBL" id="JAUEPT010000060">
    <property type="protein sequence ID" value="KAK0435784.1"/>
    <property type="molecule type" value="Genomic_DNA"/>
</dbReference>
<proteinExistence type="predicted"/>
<accession>A0AA39MJB0</accession>
<reference evidence="1" key="1">
    <citation type="submission" date="2023-06" db="EMBL/GenBank/DDBJ databases">
        <authorList>
            <consortium name="Lawrence Berkeley National Laboratory"/>
            <person name="Ahrendt S."/>
            <person name="Sahu N."/>
            <person name="Indic B."/>
            <person name="Wong-Bajracharya J."/>
            <person name="Merenyi Z."/>
            <person name="Ke H.-M."/>
            <person name="Monk M."/>
            <person name="Kocsube S."/>
            <person name="Drula E."/>
            <person name="Lipzen A."/>
            <person name="Balint B."/>
            <person name="Henrissat B."/>
            <person name="Andreopoulos B."/>
            <person name="Martin F.M."/>
            <person name="Harder C.B."/>
            <person name="Rigling D."/>
            <person name="Ford K.L."/>
            <person name="Foster G.D."/>
            <person name="Pangilinan J."/>
            <person name="Papanicolaou A."/>
            <person name="Barry K."/>
            <person name="LaButti K."/>
            <person name="Viragh M."/>
            <person name="Koriabine M."/>
            <person name="Yan M."/>
            <person name="Riley R."/>
            <person name="Champramary S."/>
            <person name="Plett K.L."/>
            <person name="Tsai I.J."/>
            <person name="Slot J."/>
            <person name="Sipos G."/>
            <person name="Plett J."/>
            <person name="Nagy L.G."/>
            <person name="Grigoriev I.V."/>
        </authorList>
    </citation>
    <scope>NUCLEOTIDE SEQUENCE</scope>
    <source>
        <strain evidence="1">FPL87.14</strain>
    </source>
</reference>
<dbReference type="Proteomes" id="UP001175226">
    <property type="component" value="Unassembled WGS sequence"/>
</dbReference>
<name>A0AA39MJB0_9AGAR</name>
<evidence type="ECO:0000313" key="1">
    <source>
        <dbReference type="EMBL" id="KAK0435784.1"/>
    </source>
</evidence>
<sequence>MFDAKEVRVGLMTAQKPVFRYAYVWLPLSSFLTACQSKKRKTPLSSPSVVEEMVDHQELWQSNSENCIRIGYKASYSSYQNVSLAPYTLEKTNKFIQSTSTPCSLCTSSTRVPGPIFTFVRFNHRPKHQSNKSNPGRGGHSTSAVLQFAPHTTAGTDINILPSEIQNIDSFDDKLDHAKGNSCLTV</sequence>
<dbReference type="AlphaFoldDB" id="A0AA39MJB0"/>
<dbReference type="PROSITE" id="PS51257">
    <property type="entry name" value="PROKAR_LIPOPROTEIN"/>
    <property type="match status" value="1"/>
</dbReference>
<gene>
    <name evidence="1" type="ORF">EV421DRAFT_1740051</name>
</gene>
<comment type="caution">
    <text evidence="1">The sequence shown here is derived from an EMBL/GenBank/DDBJ whole genome shotgun (WGS) entry which is preliminary data.</text>
</comment>
<organism evidence="1 2">
    <name type="scientific">Armillaria borealis</name>
    <dbReference type="NCBI Taxonomy" id="47425"/>
    <lineage>
        <taxon>Eukaryota</taxon>
        <taxon>Fungi</taxon>
        <taxon>Dikarya</taxon>
        <taxon>Basidiomycota</taxon>
        <taxon>Agaricomycotina</taxon>
        <taxon>Agaricomycetes</taxon>
        <taxon>Agaricomycetidae</taxon>
        <taxon>Agaricales</taxon>
        <taxon>Marasmiineae</taxon>
        <taxon>Physalacriaceae</taxon>
        <taxon>Armillaria</taxon>
    </lineage>
</organism>
<protein>
    <submittedName>
        <fullName evidence="1">Uncharacterized protein</fullName>
    </submittedName>
</protein>
<evidence type="ECO:0000313" key="2">
    <source>
        <dbReference type="Proteomes" id="UP001175226"/>
    </source>
</evidence>
<keyword evidence="2" id="KW-1185">Reference proteome</keyword>